<accession>A0A380WDA4</accession>
<evidence type="ECO:0008006" key="4">
    <source>
        <dbReference type="Google" id="ProtNLM"/>
    </source>
</evidence>
<feature type="signal peptide" evidence="1">
    <location>
        <begin position="1"/>
        <end position="25"/>
    </location>
</feature>
<evidence type="ECO:0000313" key="2">
    <source>
        <dbReference type="EMBL" id="SUU86095.1"/>
    </source>
</evidence>
<reference evidence="2 3" key="1">
    <citation type="submission" date="2018-06" db="EMBL/GenBank/DDBJ databases">
        <authorList>
            <consortium name="Pathogen Informatics"/>
            <person name="Doyle S."/>
        </authorList>
    </citation>
    <scope>NUCLEOTIDE SEQUENCE [LARGE SCALE GENOMIC DNA]</scope>
    <source>
        <strain evidence="2 3">NCTC12722</strain>
    </source>
</reference>
<proteinExistence type="predicted"/>
<evidence type="ECO:0000256" key="1">
    <source>
        <dbReference type="SAM" id="SignalP"/>
    </source>
</evidence>
<organism evidence="2 3">
    <name type="scientific">Afipia felis</name>
    <name type="common">Cat scratch disease bacillus</name>
    <dbReference type="NCBI Taxonomy" id="1035"/>
    <lineage>
        <taxon>Bacteria</taxon>
        <taxon>Pseudomonadati</taxon>
        <taxon>Pseudomonadota</taxon>
        <taxon>Alphaproteobacteria</taxon>
        <taxon>Hyphomicrobiales</taxon>
        <taxon>Nitrobacteraceae</taxon>
        <taxon>Afipia</taxon>
    </lineage>
</organism>
<protein>
    <recommendedName>
        <fullName evidence="4">Alpha/beta hydrolase</fullName>
    </recommendedName>
</protein>
<name>A0A380WDA4_AFIFE</name>
<dbReference type="InterPro" id="IPR029058">
    <property type="entry name" value="AB_hydrolase_fold"/>
</dbReference>
<dbReference type="SUPFAM" id="SSF53474">
    <property type="entry name" value="alpha/beta-Hydrolases"/>
    <property type="match status" value="1"/>
</dbReference>
<feature type="chain" id="PRO_5016706677" description="Alpha/beta hydrolase" evidence="1">
    <location>
        <begin position="26"/>
        <end position="168"/>
    </location>
</feature>
<sequence>MFLRRGMAGLLLACAALAWPSGISAKSDGFRPRGGTHLYVLLGLGNNSPGLAEFGWEMQQQGIPTTVANYSDEPALVEDAIRRYSSGEVRSIEIIGHSLGGSAAGEMANALDEAGVPVQLVITLDPTGGAVSLPHTRTVNFFPRQGEDHFTIIAAREREMASYVLGGR</sequence>
<evidence type="ECO:0000313" key="3">
    <source>
        <dbReference type="Proteomes" id="UP000254343"/>
    </source>
</evidence>
<keyword evidence="1" id="KW-0732">Signal</keyword>
<dbReference type="AlphaFoldDB" id="A0A380WDA4"/>
<dbReference type="Gene3D" id="3.40.50.1820">
    <property type="entry name" value="alpha/beta hydrolase"/>
    <property type="match status" value="1"/>
</dbReference>
<gene>
    <name evidence="2" type="ORF">NCTC12722_03316</name>
</gene>
<dbReference type="EMBL" id="UIGB01000001">
    <property type="protein sequence ID" value="SUU86095.1"/>
    <property type="molecule type" value="Genomic_DNA"/>
</dbReference>
<dbReference type="Proteomes" id="UP000254343">
    <property type="component" value="Unassembled WGS sequence"/>
</dbReference>
<dbReference type="OrthoDB" id="5293296at2"/>
<dbReference type="RefSeq" id="WP_002716919.1">
    <property type="nucleotide sequence ID" value="NZ_UFSI01000001.1"/>
</dbReference>